<keyword evidence="7" id="KW-0732">Signal</keyword>
<dbReference type="Gene3D" id="1.10.510.10">
    <property type="entry name" value="Transferase(Phosphotransferase) domain 1"/>
    <property type="match status" value="1"/>
</dbReference>
<reference evidence="27" key="1">
    <citation type="submission" date="2025-08" db="UniProtKB">
        <authorList>
            <consortium name="RefSeq"/>
        </authorList>
    </citation>
    <scope>IDENTIFICATION</scope>
    <source>
        <tissue evidence="27">Leaf</tissue>
    </source>
</reference>
<dbReference type="PANTHER" id="PTHR47974">
    <property type="entry name" value="OS07G0415500 PROTEIN"/>
    <property type="match status" value="1"/>
</dbReference>
<dbReference type="InterPro" id="IPR011009">
    <property type="entry name" value="Kinase-like_dom_sf"/>
</dbReference>
<dbReference type="PROSITE" id="PS50948">
    <property type="entry name" value="PAN"/>
    <property type="match status" value="1"/>
</dbReference>
<proteinExistence type="inferred from homology"/>
<dbReference type="SUPFAM" id="SSF56112">
    <property type="entry name" value="Protein kinase-like (PK-like)"/>
    <property type="match status" value="1"/>
</dbReference>
<accession>A0A8B8NDG9</accession>
<dbReference type="Pfam" id="PF00954">
    <property type="entry name" value="S_locus_glycop"/>
    <property type="match status" value="1"/>
</dbReference>
<name>A0A8B8NDG9_9MYRT</name>
<keyword evidence="9" id="KW-0677">Repeat</keyword>
<dbReference type="InterPro" id="IPR000719">
    <property type="entry name" value="Prot_kinase_dom"/>
</dbReference>
<evidence type="ECO:0000256" key="1">
    <source>
        <dbReference type="ARBA" id="ARBA00004251"/>
    </source>
</evidence>
<keyword evidence="17" id="KW-0325">Glycoprotein</keyword>
<keyword evidence="13 22" id="KW-1133">Transmembrane helix</keyword>
<evidence type="ECO:0000256" key="9">
    <source>
        <dbReference type="ARBA" id="ARBA00022737"/>
    </source>
</evidence>
<evidence type="ECO:0000256" key="10">
    <source>
        <dbReference type="ARBA" id="ARBA00022741"/>
    </source>
</evidence>
<gene>
    <name evidence="27" type="primary">LOC115734029</name>
</gene>
<keyword evidence="5 20" id="KW-0808">Transferase</keyword>
<dbReference type="Pfam" id="PF07714">
    <property type="entry name" value="PK_Tyr_Ser-Thr"/>
    <property type="match status" value="1"/>
</dbReference>
<keyword evidence="12 20" id="KW-0067">ATP-binding</keyword>
<evidence type="ECO:0000256" key="12">
    <source>
        <dbReference type="ARBA" id="ARBA00022840"/>
    </source>
</evidence>
<dbReference type="GeneID" id="115734029"/>
<dbReference type="Pfam" id="PF00024">
    <property type="entry name" value="PAN_1"/>
    <property type="match status" value="1"/>
</dbReference>
<sequence length="761" mass="85422">MVKQVEFRYLWIYLSIGFLLSSTVVSEVPLGSKLSVEDNNFWVSSNGDFALGFYNSSPQSFQYSVGIHFNSNSIPANEQKVVWVAGAEIMVGNKSYFQLTQDGELILFDSLESTIAWSSKTSQLGVVSAVLHDDGNFILLNDKGDRVWQSFDSPSNTLLPGQKLPVFKTLRAQKVNSISSYYSLYMNESGQLQLRWETDVKYWTFGSVSNSNVSAVLTSNGALLLLNRNSKPIDSLFGEDHSETVKFRFLRLDTDGNLRMYSWREASASWISVWQAVDNQCNVFATCGDYGICFFNSSGLPDCMCPFKSDSATSPKCLLPYQQGCKSGSIMLSYEHTFLHGMYPVNDSVVLSSVQQCKDLCLKDPLCTAVTFTDDGSPECLFKTSRYITGYTDPSLSSISFVKKCSDPIAVDPNHPRTSPAPIPVDQSFRFCIPCLAGAASGTFITVLAIQLAVGFYIYKRRNWIWKRPALAYKDLYSKSLVAFSFMEIEELTGSFKHQIGPKMYKGMLPNRQPVAIKDVEATVAERKFRAAVSRVGSIHHKYLIKLEGYCCESIHRYLVYEYAKNGSLEKYIEDPELSKRLTWKKRLEVCLSVAKALSYLHSECREFISHGNLKCENIVLDENLDAKVSEFGLSIIHGEALSPDISAERDVEDFGKLVVALVSGCRDHRSVSEWAYNEMMVGQVEKVVDKRTKSEVSLEELNRVMRIAFWCLQGDERLRPSMGEVVKVLEGSLTVDPPPPPFCRERPLQEEESSRSGSES</sequence>
<evidence type="ECO:0000256" key="20">
    <source>
        <dbReference type="PIRNR" id="PIRNR000641"/>
    </source>
</evidence>
<feature type="domain" description="Bulb-type lectin" evidence="24">
    <location>
        <begin position="27"/>
        <end position="152"/>
    </location>
</feature>
<dbReference type="InterPro" id="IPR001245">
    <property type="entry name" value="Ser-Thr/Tyr_kinase_cat_dom"/>
</dbReference>
<feature type="domain" description="Apple" evidence="25">
    <location>
        <begin position="325"/>
        <end position="405"/>
    </location>
</feature>
<dbReference type="FunFam" id="1.10.510.10:FF:000846">
    <property type="entry name" value="G-type lectin S-receptor-like serine/threonine-protein kinase SD3-1"/>
    <property type="match status" value="1"/>
</dbReference>
<keyword evidence="3 20" id="KW-0723">Serine/threonine-protein kinase</keyword>
<dbReference type="GO" id="GO:0005524">
    <property type="term" value="F:ATP binding"/>
    <property type="evidence" value="ECO:0007669"/>
    <property type="project" value="UniProtKB-KW"/>
</dbReference>
<dbReference type="Pfam" id="PF01453">
    <property type="entry name" value="B_lectin"/>
    <property type="match status" value="1"/>
</dbReference>
<feature type="compositionally biased region" description="Basic and acidic residues" evidence="21">
    <location>
        <begin position="744"/>
        <end position="755"/>
    </location>
</feature>
<dbReference type="PANTHER" id="PTHR47974:SF13">
    <property type="entry name" value="G-TYPE LECTIN S-RECEPTOR-LIKE SERINE_THREONINE-PROTEIN KINASE SD3-1"/>
    <property type="match status" value="1"/>
</dbReference>
<dbReference type="OrthoDB" id="733107at2759"/>
<feature type="transmembrane region" description="Helical" evidence="22">
    <location>
        <begin position="436"/>
        <end position="459"/>
    </location>
</feature>
<feature type="domain" description="Protein kinase" evidence="23">
    <location>
        <begin position="433"/>
        <end position="734"/>
    </location>
</feature>
<evidence type="ECO:0000259" key="24">
    <source>
        <dbReference type="PROSITE" id="PS50927"/>
    </source>
</evidence>
<evidence type="ECO:0000256" key="17">
    <source>
        <dbReference type="ARBA" id="ARBA00023180"/>
    </source>
</evidence>
<dbReference type="Gene3D" id="2.90.10.10">
    <property type="entry name" value="Bulb-type lectin domain"/>
    <property type="match status" value="2"/>
</dbReference>
<dbReference type="FunFam" id="2.90.10.10:FF:000016">
    <property type="entry name" value="G-type lectin S-receptor-like serine/threonine-protein kinase"/>
    <property type="match status" value="1"/>
</dbReference>
<evidence type="ECO:0000256" key="5">
    <source>
        <dbReference type="ARBA" id="ARBA00022679"/>
    </source>
</evidence>
<evidence type="ECO:0000256" key="22">
    <source>
        <dbReference type="SAM" id="Phobius"/>
    </source>
</evidence>
<evidence type="ECO:0000256" key="15">
    <source>
        <dbReference type="ARBA" id="ARBA00023157"/>
    </source>
</evidence>
<keyword evidence="8" id="KW-0430">Lectin</keyword>
<evidence type="ECO:0000256" key="18">
    <source>
        <dbReference type="ARBA" id="ARBA00047899"/>
    </source>
</evidence>
<evidence type="ECO:0000256" key="3">
    <source>
        <dbReference type="ARBA" id="ARBA00022527"/>
    </source>
</evidence>
<dbReference type="Gene3D" id="3.30.200.20">
    <property type="entry name" value="Phosphorylase Kinase, domain 1"/>
    <property type="match status" value="1"/>
</dbReference>
<keyword evidence="11 20" id="KW-0418">Kinase</keyword>
<dbReference type="SMART" id="SM00108">
    <property type="entry name" value="B_lectin"/>
    <property type="match status" value="1"/>
</dbReference>
<dbReference type="InterPro" id="IPR000858">
    <property type="entry name" value="S_locus_glycoprot_dom"/>
</dbReference>
<keyword evidence="26" id="KW-1185">Reference proteome</keyword>
<evidence type="ECO:0000256" key="7">
    <source>
        <dbReference type="ARBA" id="ARBA00022729"/>
    </source>
</evidence>
<dbReference type="PROSITE" id="PS50927">
    <property type="entry name" value="BULB_LECTIN"/>
    <property type="match status" value="1"/>
</dbReference>
<keyword evidence="15" id="KW-1015">Disulfide bond</keyword>
<evidence type="ECO:0000256" key="21">
    <source>
        <dbReference type="SAM" id="MobiDB-lite"/>
    </source>
</evidence>
<evidence type="ECO:0000256" key="4">
    <source>
        <dbReference type="ARBA" id="ARBA00022536"/>
    </source>
</evidence>
<dbReference type="CDD" id="cd00028">
    <property type="entry name" value="B_lectin"/>
    <property type="match status" value="1"/>
</dbReference>
<evidence type="ECO:0000256" key="11">
    <source>
        <dbReference type="ARBA" id="ARBA00022777"/>
    </source>
</evidence>
<evidence type="ECO:0000256" key="2">
    <source>
        <dbReference type="ARBA" id="ARBA00022475"/>
    </source>
</evidence>
<dbReference type="InterPro" id="IPR024171">
    <property type="entry name" value="SRK-like_kinase"/>
</dbReference>
<keyword evidence="10 20" id="KW-0547">Nucleotide-binding</keyword>
<feature type="region of interest" description="Disordered" evidence="21">
    <location>
        <begin position="737"/>
        <end position="761"/>
    </location>
</feature>
<comment type="catalytic activity">
    <reaction evidence="19 20">
        <text>L-seryl-[protein] + ATP = O-phospho-L-seryl-[protein] + ADP + H(+)</text>
        <dbReference type="Rhea" id="RHEA:17989"/>
        <dbReference type="Rhea" id="RHEA-COMP:9863"/>
        <dbReference type="Rhea" id="RHEA-COMP:11604"/>
        <dbReference type="ChEBI" id="CHEBI:15378"/>
        <dbReference type="ChEBI" id="CHEBI:29999"/>
        <dbReference type="ChEBI" id="CHEBI:30616"/>
        <dbReference type="ChEBI" id="CHEBI:83421"/>
        <dbReference type="ChEBI" id="CHEBI:456216"/>
        <dbReference type="EC" id="2.7.11.1"/>
    </reaction>
</comment>
<comment type="subcellular location">
    <subcellularLocation>
        <location evidence="1">Cell membrane</location>
        <topology evidence="1">Single-pass type I membrane protein</topology>
    </subcellularLocation>
</comment>
<dbReference type="SMART" id="SM00473">
    <property type="entry name" value="PAN_AP"/>
    <property type="match status" value="1"/>
</dbReference>
<dbReference type="EC" id="2.7.11.1" evidence="20"/>
<dbReference type="RefSeq" id="XP_030520482.1">
    <property type="nucleotide sequence ID" value="XM_030664622.2"/>
</dbReference>
<dbReference type="AlphaFoldDB" id="A0A8B8NDG9"/>
<dbReference type="Gene3D" id="3.50.4.10">
    <property type="entry name" value="Hepatocyte Growth Factor"/>
    <property type="match status" value="1"/>
</dbReference>
<protein>
    <recommendedName>
        <fullName evidence="20">Receptor-like serine/threonine-protein kinase</fullName>
        <ecNumber evidence="20">2.7.11.1</ecNumber>
    </recommendedName>
</protein>
<dbReference type="InterPro" id="IPR036426">
    <property type="entry name" value="Bulb-type_lectin_dom_sf"/>
</dbReference>
<evidence type="ECO:0000256" key="19">
    <source>
        <dbReference type="ARBA" id="ARBA00048679"/>
    </source>
</evidence>
<dbReference type="GO" id="GO:0030246">
    <property type="term" value="F:carbohydrate binding"/>
    <property type="evidence" value="ECO:0007669"/>
    <property type="project" value="UniProtKB-KW"/>
</dbReference>
<dbReference type="GO" id="GO:0005886">
    <property type="term" value="C:plasma membrane"/>
    <property type="evidence" value="ECO:0007669"/>
    <property type="project" value="UniProtKB-SubCell"/>
</dbReference>
<evidence type="ECO:0000259" key="23">
    <source>
        <dbReference type="PROSITE" id="PS50011"/>
    </source>
</evidence>
<keyword evidence="14 22" id="KW-0472">Membrane</keyword>
<evidence type="ECO:0000256" key="6">
    <source>
        <dbReference type="ARBA" id="ARBA00022692"/>
    </source>
</evidence>
<dbReference type="FunFam" id="3.30.200.20:FF:000798">
    <property type="entry name" value="G-type lectin S-receptor-like serine/threonine-protein kinase SD3-1"/>
    <property type="match status" value="1"/>
</dbReference>
<comment type="catalytic activity">
    <reaction evidence="18 20">
        <text>L-threonyl-[protein] + ATP = O-phospho-L-threonyl-[protein] + ADP + H(+)</text>
        <dbReference type="Rhea" id="RHEA:46608"/>
        <dbReference type="Rhea" id="RHEA-COMP:11060"/>
        <dbReference type="Rhea" id="RHEA-COMP:11605"/>
        <dbReference type="ChEBI" id="CHEBI:15378"/>
        <dbReference type="ChEBI" id="CHEBI:30013"/>
        <dbReference type="ChEBI" id="CHEBI:30616"/>
        <dbReference type="ChEBI" id="CHEBI:61977"/>
        <dbReference type="ChEBI" id="CHEBI:456216"/>
        <dbReference type="EC" id="2.7.11.1"/>
    </reaction>
</comment>
<keyword evidence="6 22" id="KW-0812">Transmembrane</keyword>
<dbReference type="SUPFAM" id="SSF51110">
    <property type="entry name" value="alpha-D-mannose-specific plant lectins"/>
    <property type="match status" value="2"/>
</dbReference>
<dbReference type="PROSITE" id="PS50011">
    <property type="entry name" value="PROTEIN_KINASE_DOM"/>
    <property type="match status" value="1"/>
</dbReference>
<evidence type="ECO:0000256" key="8">
    <source>
        <dbReference type="ARBA" id="ARBA00022734"/>
    </source>
</evidence>
<dbReference type="InterPro" id="IPR001480">
    <property type="entry name" value="Bulb-type_lectin_dom"/>
</dbReference>
<evidence type="ECO:0000313" key="26">
    <source>
        <dbReference type="Proteomes" id="UP000827889"/>
    </source>
</evidence>
<keyword evidence="16" id="KW-0675">Receptor</keyword>
<dbReference type="InterPro" id="IPR003609">
    <property type="entry name" value="Pan_app"/>
</dbReference>
<keyword evidence="2" id="KW-1003">Cell membrane</keyword>
<keyword evidence="4" id="KW-0245">EGF-like domain</keyword>
<dbReference type="Proteomes" id="UP000827889">
    <property type="component" value="Chromosome 10"/>
</dbReference>
<dbReference type="KEGG" id="rarg:115734029"/>
<evidence type="ECO:0000256" key="14">
    <source>
        <dbReference type="ARBA" id="ARBA00023136"/>
    </source>
</evidence>
<dbReference type="GO" id="GO:0004674">
    <property type="term" value="F:protein serine/threonine kinase activity"/>
    <property type="evidence" value="ECO:0007669"/>
    <property type="project" value="UniProtKB-KW"/>
</dbReference>
<evidence type="ECO:0000256" key="16">
    <source>
        <dbReference type="ARBA" id="ARBA00023170"/>
    </source>
</evidence>
<evidence type="ECO:0000313" key="27">
    <source>
        <dbReference type="RefSeq" id="XP_030520482.1"/>
    </source>
</evidence>
<evidence type="ECO:0000256" key="13">
    <source>
        <dbReference type="ARBA" id="ARBA00022989"/>
    </source>
</evidence>
<comment type="similarity">
    <text evidence="20">Belongs to the protein kinase superfamily. Ser/Thr protein kinase family.</text>
</comment>
<dbReference type="GO" id="GO:0048544">
    <property type="term" value="P:recognition of pollen"/>
    <property type="evidence" value="ECO:0007669"/>
    <property type="project" value="InterPro"/>
</dbReference>
<dbReference type="PIRSF" id="PIRSF000641">
    <property type="entry name" value="SRK"/>
    <property type="match status" value="1"/>
</dbReference>
<evidence type="ECO:0000259" key="25">
    <source>
        <dbReference type="PROSITE" id="PS50948"/>
    </source>
</evidence>
<organism evidence="26 27">
    <name type="scientific">Rhodamnia argentea</name>
    <dbReference type="NCBI Taxonomy" id="178133"/>
    <lineage>
        <taxon>Eukaryota</taxon>
        <taxon>Viridiplantae</taxon>
        <taxon>Streptophyta</taxon>
        <taxon>Embryophyta</taxon>
        <taxon>Tracheophyta</taxon>
        <taxon>Spermatophyta</taxon>
        <taxon>Magnoliopsida</taxon>
        <taxon>eudicotyledons</taxon>
        <taxon>Gunneridae</taxon>
        <taxon>Pentapetalae</taxon>
        <taxon>rosids</taxon>
        <taxon>malvids</taxon>
        <taxon>Myrtales</taxon>
        <taxon>Myrtaceae</taxon>
        <taxon>Myrtoideae</taxon>
        <taxon>Myrteae</taxon>
        <taxon>Australasian group</taxon>
        <taxon>Rhodamnia</taxon>
    </lineage>
</organism>